<proteinExistence type="predicted"/>
<sequence>MPTARSPRSWRSVVVVLAMFLGPLGLVVGSTMPANALPLDASPSDVSPVTVRPATGTPGGGGVAPVLTLPTDVTFVVGQPGDSYTIEANGDPEPNVSVDGLPPGLRLTVYGDGSAVLHGTPSGPAGVTTVEVRAANADAISYQSLPVVVRQQPAFVDRERLVFNTGVFTGLTIRTTGFPAPGIGLDGDLPTGLMFLDHGDGTGMIFGTPLGGPEIAPITLTAVNEVSDVSWTTTVEVVPAPGGSPHSPHVGSADGQTR</sequence>
<dbReference type="InterPro" id="IPR013783">
    <property type="entry name" value="Ig-like_fold"/>
</dbReference>
<name>F5XSA2_MICPN</name>
<dbReference type="GO" id="GO:0005975">
    <property type="term" value="P:carbohydrate metabolic process"/>
    <property type="evidence" value="ECO:0007669"/>
    <property type="project" value="UniProtKB-ARBA"/>
</dbReference>
<reference evidence="2 3" key="1">
    <citation type="submission" date="2011-05" db="EMBL/GenBank/DDBJ databases">
        <title>Whole genome sequence of Microlunatus phosphovorus NM-1.</title>
        <authorList>
            <person name="Hosoyama A."/>
            <person name="Sasaki K."/>
            <person name="Harada T."/>
            <person name="Igarashi R."/>
            <person name="Kawakoshi A."/>
            <person name="Sasagawa M."/>
            <person name="Fukada J."/>
            <person name="Nakamura S."/>
            <person name="Katano Y."/>
            <person name="Hanada S."/>
            <person name="Kamagata Y."/>
            <person name="Nakamura N."/>
            <person name="Yamazaki S."/>
            <person name="Fujita N."/>
        </authorList>
    </citation>
    <scope>NUCLEOTIDE SEQUENCE [LARGE SCALE GENOMIC DNA]</scope>
    <source>
        <strain evidence="3">ATCC 700054 / DSM 10555 / JCM 9379 / NBRC 101784 / NCIMB 13414 / VKM Ac-1990 / NM-1</strain>
    </source>
</reference>
<gene>
    <name evidence="2" type="ordered locus">MLP_17690</name>
</gene>
<accession>F5XSA2</accession>
<evidence type="ECO:0000256" key="1">
    <source>
        <dbReference type="SAM" id="MobiDB-lite"/>
    </source>
</evidence>
<dbReference type="KEGG" id="mph:MLP_17690"/>
<keyword evidence="3" id="KW-1185">Reference proteome</keyword>
<dbReference type="Gene3D" id="2.60.40.10">
    <property type="entry name" value="Immunoglobulins"/>
    <property type="match status" value="1"/>
</dbReference>
<evidence type="ECO:0000313" key="2">
    <source>
        <dbReference type="EMBL" id="BAK34783.1"/>
    </source>
</evidence>
<organism evidence="2 3">
    <name type="scientific">Microlunatus phosphovorus (strain ATCC 700054 / DSM 10555 / JCM 9379 / NBRC 101784 / NCIMB 13414 / VKM Ac-1990 / NM-1)</name>
    <dbReference type="NCBI Taxonomy" id="1032480"/>
    <lineage>
        <taxon>Bacteria</taxon>
        <taxon>Bacillati</taxon>
        <taxon>Actinomycetota</taxon>
        <taxon>Actinomycetes</taxon>
        <taxon>Propionibacteriales</taxon>
        <taxon>Propionibacteriaceae</taxon>
        <taxon>Microlunatus</taxon>
    </lineage>
</organism>
<evidence type="ECO:0000313" key="3">
    <source>
        <dbReference type="Proteomes" id="UP000007947"/>
    </source>
</evidence>
<dbReference type="EMBL" id="AP012204">
    <property type="protein sequence ID" value="BAK34783.1"/>
    <property type="molecule type" value="Genomic_DNA"/>
</dbReference>
<dbReference type="AlphaFoldDB" id="F5XSA2"/>
<feature type="region of interest" description="Disordered" evidence="1">
    <location>
        <begin position="237"/>
        <end position="258"/>
    </location>
</feature>
<protein>
    <submittedName>
        <fullName evidence="2">Uncharacterized protein</fullName>
    </submittedName>
</protein>
<dbReference type="STRING" id="1032480.MLP_17690"/>
<dbReference type="HOGENOM" id="CLU_1076945_0_0_11"/>
<dbReference type="RefSeq" id="WP_013862665.1">
    <property type="nucleotide sequence ID" value="NC_015635.1"/>
</dbReference>
<dbReference type="Proteomes" id="UP000007947">
    <property type="component" value="Chromosome"/>
</dbReference>